<proteinExistence type="inferred from homology"/>
<keyword evidence="3" id="KW-0547">Nucleotide-binding</keyword>
<dbReference type="Gene3D" id="3.40.50.300">
    <property type="entry name" value="P-loop containing nucleotide triphosphate hydrolases"/>
    <property type="match status" value="1"/>
</dbReference>
<accession>A0A218P4N1</accession>
<evidence type="ECO:0000313" key="7">
    <source>
        <dbReference type="Proteomes" id="UP000197156"/>
    </source>
</evidence>
<dbReference type="PANTHER" id="PTHR42711:SF5">
    <property type="entry name" value="ABC TRANSPORTER ATP-BINDING PROTEIN NATA"/>
    <property type="match status" value="1"/>
</dbReference>
<evidence type="ECO:0000256" key="2">
    <source>
        <dbReference type="ARBA" id="ARBA00022448"/>
    </source>
</evidence>
<dbReference type="Proteomes" id="UP000197156">
    <property type="component" value="Chromosome"/>
</dbReference>
<dbReference type="EMBL" id="CP014854">
    <property type="protein sequence ID" value="ASI99876.1"/>
    <property type="molecule type" value="Genomic_DNA"/>
</dbReference>
<feature type="domain" description="ABC transporter" evidence="5">
    <location>
        <begin position="1"/>
        <end position="113"/>
    </location>
</feature>
<reference evidence="6 7" key="1">
    <citation type="submission" date="2016-03" db="EMBL/GenBank/DDBJ databases">
        <title>Complete genome sequence of Thermococcus celer.</title>
        <authorList>
            <person name="Oger P.M."/>
        </authorList>
    </citation>
    <scope>NUCLEOTIDE SEQUENCE [LARGE SCALE GENOMIC DNA]</scope>
    <source>
        <strain evidence="6 7">Vu 13</strain>
    </source>
</reference>
<dbReference type="InterPro" id="IPR003439">
    <property type="entry name" value="ABC_transporter-like_ATP-bd"/>
</dbReference>
<evidence type="ECO:0000256" key="3">
    <source>
        <dbReference type="ARBA" id="ARBA00022741"/>
    </source>
</evidence>
<keyword evidence="7" id="KW-1185">Reference proteome</keyword>
<gene>
    <name evidence="6" type="ORF">A3L02_00040</name>
</gene>
<sequence>MTGLLIPDEGKVRVLGFDVSKDWKKLSKYIGVALANERTLYWKLTGLENLEIFAGLYGVKKGKRKALEILEKLNLVHVKDKLVEEYSSGMRRKLLLAKATIHNPKILFLDEILNGLDPKSYLKIIEFLEELNQNGITIVLISHALHDLPPKARLIVMKDGRIVLDDKLSKFKLDESIKIKATINGKEVERIVSREELNETLMELTESGAENVQIERDDLYSILRRILDG</sequence>
<dbReference type="PROSITE" id="PS00211">
    <property type="entry name" value="ABC_TRANSPORTER_1"/>
    <property type="match status" value="1"/>
</dbReference>
<dbReference type="KEGG" id="tce:A3L02_00040"/>
<name>A0A218P4N1_THECE</name>
<dbReference type="GO" id="GO:0016887">
    <property type="term" value="F:ATP hydrolysis activity"/>
    <property type="evidence" value="ECO:0007669"/>
    <property type="project" value="InterPro"/>
</dbReference>
<keyword evidence="4 6" id="KW-0067">ATP-binding</keyword>
<evidence type="ECO:0000259" key="5">
    <source>
        <dbReference type="Pfam" id="PF00005"/>
    </source>
</evidence>
<dbReference type="Pfam" id="PF00005">
    <property type="entry name" value="ABC_tran"/>
    <property type="match status" value="1"/>
</dbReference>
<comment type="similarity">
    <text evidence="1">Belongs to the ABC transporter superfamily.</text>
</comment>
<dbReference type="GO" id="GO:0005524">
    <property type="term" value="F:ATP binding"/>
    <property type="evidence" value="ECO:0007669"/>
    <property type="project" value="UniProtKB-KW"/>
</dbReference>
<organism evidence="6 7">
    <name type="scientific">Thermococcus celer Vu 13 = JCM 8558</name>
    <dbReference type="NCBI Taxonomy" id="1293037"/>
    <lineage>
        <taxon>Archaea</taxon>
        <taxon>Methanobacteriati</taxon>
        <taxon>Methanobacteriota</taxon>
        <taxon>Thermococci</taxon>
        <taxon>Thermococcales</taxon>
        <taxon>Thermococcaceae</taxon>
        <taxon>Thermococcus</taxon>
    </lineage>
</organism>
<dbReference type="InterPro" id="IPR027417">
    <property type="entry name" value="P-loop_NTPase"/>
</dbReference>
<dbReference type="AlphaFoldDB" id="A0A218P4N1"/>
<evidence type="ECO:0000256" key="4">
    <source>
        <dbReference type="ARBA" id="ARBA00022840"/>
    </source>
</evidence>
<dbReference type="InterPro" id="IPR017871">
    <property type="entry name" value="ABC_transporter-like_CS"/>
</dbReference>
<evidence type="ECO:0000313" key="6">
    <source>
        <dbReference type="EMBL" id="ASI99876.1"/>
    </source>
</evidence>
<keyword evidence="2" id="KW-0813">Transport</keyword>
<protein>
    <submittedName>
        <fullName evidence="6">ABC transporter ATP-binding protein</fullName>
    </submittedName>
</protein>
<evidence type="ECO:0000256" key="1">
    <source>
        <dbReference type="ARBA" id="ARBA00005417"/>
    </source>
</evidence>
<dbReference type="PANTHER" id="PTHR42711">
    <property type="entry name" value="ABC TRANSPORTER ATP-BINDING PROTEIN"/>
    <property type="match status" value="1"/>
</dbReference>
<dbReference type="InterPro" id="IPR050763">
    <property type="entry name" value="ABC_transporter_ATP-binding"/>
</dbReference>
<dbReference type="SUPFAM" id="SSF52540">
    <property type="entry name" value="P-loop containing nucleoside triphosphate hydrolases"/>
    <property type="match status" value="1"/>
</dbReference>